<evidence type="ECO:0000313" key="3">
    <source>
        <dbReference type="Proteomes" id="UP000192610"/>
    </source>
</evidence>
<proteinExistence type="predicted"/>
<organism evidence="2 3">
    <name type="scientific">Niastella yeongjuensis</name>
    <dbReference type="NCBI Taxonomy" id="354355"/>
    <lineage>
        <taxon>Bacteria</taxon>
        <taxon>Pseudomonadati</taxon>
        <taxon>Bacteroidota</taxon>
        <taxon>Chitinophagia</taxon>
        <taxon>Chitinophagales</taxon>
        <taxon>Chitinophagaceae</taxon>
        <taxon>Niastella</taxon>
    </lineage>
</organism>
<accession>A0A1V9E1P1</accession>
<dbReference type="RefSeq" id="WP_081204501.1">
    <property type="nucleotide sequence ID" value="NZ_FOCZ01000003.1"/>
</dbReference>
<evidence type="ECO:0000259" key="1">
    <source>
        <dbReference type="PROSITE" id="PS51186"/>
    </source>
</evidence>
<dbReference type="SUPFAM" id="SSF55729">
    <property type="entry name" value="Acyl-CoA N-acyltransferases (Nat)"/>
    <property type="match status" value="1"/>
</dbReference>
<dbReference type="OrthoDB" id="9806005at2"/>
<reference evidence="3" key="1">
    <citation type="submission" date="2016-04" db="EMBL/GenBank/DDBJ databases">
        <authorList>
            <person name="Chen L."/>
            <person name="Zhuang W."/>
            <person name="Wang G."/>
        </authorList>
    </citation>
    <scope>NUCLEOTIDE SEQUENCE [LARGE SCALE GENOMIC DNA]</scope>
    <source>
        <strain evidence="3">17621</strain>
    </source>
</reference>
<dbReference type="STRING" id="354355.SAMN05660816_02231"/>
<dbReference type="PANTHER" id="PTHR41368">
    <property type="entry name" value="PROTEIN YGHO"/>
    <property type="match status" value="1"/>
</dbReference>
<dbReference type="EMBL" id="LVXG01000078">
    <property type="protein sequence ID" value="OQP39999.1"/>
    <property type="molecule type" value="Genomic_DNA"/>
</dbReference>
<dbReference type="Gene3D" id="3.40.630.30">
    <property type="match status" value="1"/>
</dbReference>
<dbReference type="AlphaFoldDB" id="A0A1V9E1P1"/>
<dbReference type="PANTHER" id="PTHR41368:SF1">
    <property type="entry name" value="PROTEIN YGHO"/>
    <property type="match status" value="1"/>
</dbReference>
<dbReference type="PROSITE" id="PS51186">
    <property type="entry name" value="GNAT"/>
    <property type="match status" value="1"/>
</dbReference>
<feature type="domain" description="N-acetyltransferase" evidence="1">
    <location>
        <begin position="199"/>
        <end position="373"/>
    </location>
</feature>
<dbReference type="InterPro" id="IPR016181">
    <property type="entry name" value="Acyl_CoA_acyltransferase"/>
</dbReference>
<dbReference type="GO" id="GO:0016747">
    <property type="term" value="F:acyltransferase activity, transferring groups other than amino-acyl groups"/>
    <property type="evidence" value="ECO:0007669"/>
    <property type="project" value="InterPro"/>
</dbReference>
<dbReference type="InterPro" id="IPR039968">
    <property type="entry name" value="BcerS-like"/>
</dbReference>
<keyword evidence="3" id="KW-1185">Reference proteome</keyword>
<sequence length="373" mass="42541">MTGIVNVITKKQLKAFVDFPHDLYEGDSNYVPELFIAQRDLLTPGKHPFHEHSKVQLFLYYKNNAISGRIAAILNNNHNSFNNTTDGFFGFFESINDLQVASTLFDTAEHWLREQGATTIIGPVNPSTNEPCGMLVDGFNDPPLAMMTYNKPYYISLMEAVALKKKVDLLAYNINTDEVGDRPLLLQERLLSRLQQKNITIRAVSKKDLANEAKNVREVYNAAWDKNMGFVPMTDKEFSYLANDLKMVLDEQLCLIAEHDGKQIGFALAIPDINQILIKVRRGRLLPTGIFKLLFNMKKVNRIRVLALGVNKEYRKLGIEACFYAAIIKRAGERNMKGAEASWILEHNEMMNKGIESINGKVYKRYRIYEKPL</sequence>
<name>A0A1V9E1P1_9BACT</name>
<evidence type="ECO:0000313" key="2">
    <source>
        <dbReference type="EMBL" id="OQP39999.1"/>
    </source>
</evidence>
<gene>
    <name evidence="2" type="ORF">A4H97_17430</name>
</gene>
<comment type="caution">
    <text evidence="2">The sequence shown here is derived from an EMBL/GenBank/DDBJ whole genome shotgun (WGS) entry which is preliminary data.</text>
</comment>
<dbReference type="InterPro" id="IPR000182">
    <property type="entry name" value="GNAT_dom"/>
</dbReference>
<dbReference type="Proteomes" id="UP000192610">
    <property type="component" value="Unassembled WGS sequence"/>
</dbReference>
<protein>
    <recommendedName>
        <fullName evidence="1">N-acetyltransferase domain-containing protein</fullName>
    </recommendedName>
</protein>